<feature type="region of interest" description="Disordered" evidence="1">
    <location>
        <begin position="30"/>
        <end position="63"/>
    </location>
</feature>
<protein>
    <submittedName>
        <fullName evidence="2">Uncharacterized protein</fullName>
    </submittedName>
</protein>
<dbReference type="AlphaFoldDB" id="A0A4Y7TQ26"/>
<evidence type="ECO:0000313" key="2">
    <source>
        <dbReference type="EMBL" id="TEB36273.1"/>
    </source>
</evidence>
<dbReference type="EMBL" id="QPFP01000006">
    <property type="protein sequence ID" value="TEB36273.1"/>
    <property type="molecule type" value="Genomic_DNA"/>
</dbReference>
<organism evidence="2 3">
    <name type="scientific">Coprinellus micaceus</name>
    <name type="common">Glistening ink-cap mushroom</name>
    <name type="synonym">Coprinus micaceus</name>
    <dbReference type="NCBI Taxonomy" id="71717"/>
    <lineage>
        <taxon>Eukaryota</taxon>
        <taxon>Fungi</taxon>
        <taxon>Dikarya</taxon>
        <taxon>Basidiomycota</taxon>
        <taxon>Agaricomycotina</taxon>
        <taxon>Agaricomycetes</taxon>
        <taxon>Agaricomycetidae</taxon>
        <taxon>Agaricales</taxon>
        <taxon>Agaricineae</taxon>
        <taxon>Psathyrellaceae</taxon>
        <taxon>Coprinellus</taxon>
    </lineage>
</organism>
<feature type="region of interest" description="Disordered" evidence="1">
    <location>
        <begin position="161"/>
        <end position="187"/>
    </location>
</feature>
<sequence>MKRVESELRVCRLDASRVLHLERRDVLVREKEDSREREKEGLAQEKNDLERKNELLTRENEKMAKEKEAHRFALEADVEELRGAVTALNKSKDDAEARVLQQAMGFSELKAKYPRLAERLGGMEKECDHQRQQIQALTQANLKEDLERTNGDLRDKTLELGDKLIPNSPSSSPATPSQCFEIPPPLT</sequence>
<evidence type="ECO:0000313" key="3">
    <source>
        <dbReference type="Proteomes" id="UP000298030"/>
    </source>
</evidence>
<dbReference type="Proteomes" id="UP000298030">
    <property type="component" value="Unassembled WGS sequence"/>
</dbReference>
<accession>A0A4Y7TQ26</accession>
<feature type="compositionally biased region" description="Low complexity" evidence="1">
    <location>
        <begin position="166"/>
        <end position="177"/>
    </location>
</feature>
<comment type="caution">
    <text evidence="2">The sequence shown here is derived from an EMBL/GenBank/DDBJ whole genome shotgun (WGS) entry which is preliminary data.</text>
</comment>
<gene>
    <name evidence="2" type="ORF">FA13DRAFT_1727855</name>
</gene>
<keyword evidence="3" id="KW-1185">Reference proteome</keyword>
<proteinExistence type="predicted"/>
<evidence type="ECO:0000256" key="1">
    <source>
        <dbReference type="SAM" id="MobiDB-lite"/>
    </source>
</evidence>
<name>A0A4Y7TQ26_COPMI</name>
<reference evidence="2 3" key="1">
    <citation type="journal article" date="2019" name="Nat. Ecol. Evol.">
        <title>Megaphylogeny resolves global patterns of mushroom evolution.</title>
        <authorList>
            <person name="Varga T."/>
            <person name="Krizsan K."/>
            <person name="Foldi C."/>
            <person name="Dima B."/>
            <person name="Sanchez-Garcia M."/>
            <person name="Sanchez-Ramirez S."/>
            <person name="Szollosi G.J."/>
            <person name="Szarkandi J.G."/>
            <person name="Papp V."/>
            <person name="Albert L."/>
            <person name="Andreopoulos W."/>
            <person name="Angelini C."/>
            <person name="Antonin V."/>
            <person name="Barry K.W."/>
            <person name="Bougher N.L."/>
            <person name="Buchanan P."/>
            <person name="Buyck B."/>
            <person name="Bense V."/>
            <person name="Catcheside P."/>
            <person name="Chovatia M."/>
            <person name="Cooper J."/>
            <person name="Damon W."/>
            <person name="Desjardin D."/>
            <person name="Finy P."/>
            <person name="Geml J."/>
            <person name="Haridas S."/>
            <person name="Hughes K."/>
            <person name="Justo A."/>
            <person name="Karasinski D."/>
            <person name="Kautmanova I."/>
            <person name="Kiss B."/>
            <person name="Kocsube S."/>
            <person name="Kotiranta H."/>
            <person name="LaButti K.M."/>
            <person name="Lechner B.E."/>
            <person name="Liimatainen K."/>
            <person name="Lipzen A."/>
            <person name="Lukacs Z."/>
            <person name="Mihaltcheva S."/>
            <person name="Morgado L.N."/>
            <person name="Niskanen T."/>
            <person name="Noordeloos M.E."/>
            <person name="Ohm R.A."/>
            <person name="Ortiz-Santana B."/>
            <person name="Ovrebo C."/>
            <person name="Racz N."/>
            <person name="Riley R."/>
            <person name="Savchenko A."/>
            <person name="Shiryaev A."/>
            <person name="Soop K."/>
            <person name="Spirin V."/>
            <person name="Szebenyi C."/>
            <person name="Tomsovsky M."/>
            <person name="Tulloss R.E."/>
            <person name="Uehling J."/>
            <person name="Grigoriev I.V."/>
            <person name="Vagvolgyi C."/>
            <person name="Papp T."/>
            <person name="Martin F.M."/>
            <person name="Miettinen O."/>
            <person name="Hibbett D.S."/>
            <person name="Nagy L.G."/>
        </authorList>
    </citation>
    <scope>NUCLEOTIDE SEQUENCE [LARGE SCALE GENOMIC DNA]</scope>
    <source>
        <strain evidence="2 3">FP101781</strain>
    </source>
</reference>